<gene>
    <name evidence="2" type="ORF">C8E83_1204</name>
</gene>
<dbReference type="OrthoDB" id="3208682at2"/>
<reference evidence="2 3" key="1">
    <citation type="submission" date="2018-10" db="EMBL/GenBank/DDBJ databases">
        <title>Sequencing the genomes of 1000 actinobacteria strains.</title>
        <authorList>
            <person name="Klenk H.-P."/>
        </authorList>
    </citation>
    <scope>NUCLEOTIDE SEQUENCE [LARGE SCALE GENOMIC DNA]</scope>
    <source>
        <strain evidence="2 3">DSM 17894</strain>
    </source>
</reference>
<dbReference type="PANTHER" id="PTHR46623">
    <property type="entry name" value="CARBOXYMETHYLENEBUTENOLIDASE-RELATED"/>
    <property type="match status" value="1"/>
</dbReference>
<evidence type="ECO:0000313" key="3">
    <source>
        <dbReference type="Proteomes" id="UP000280008"/>
    </source>
</evidence>
<protein>
    <submittedName>
        <fullName evidence="2">Dienelactone hydrolase</fullName>
    </submittedName>
</protein>
<feature type="domain" description="Dienelactone hydrolase" evidence="1">
    <location>
        <begin position="33"/>
        <end position="154"/>
    </location>
</feature>
<dbReference type="EMBL" id="RBKS01000001">
    <property type="protein sequence ID" value="RKR74098.1"/>
    <property type="molecule type" value="Genomic_DNA"/>
</dbReference>
<sequence>MAATTAPTGDLAGWGRGSFTGAGRTSEVLERGEGPGVLLIPEVPGVTPEVLGLADHLVAQGFRVLLPSIFGEPGHPMTPGYTAGVIARLCVSAEFRAFATNAHRPITDHLRALAADLGERTGGPVGVIGMCFTGGFALALAVDEPVAAAVVSQPGVPFPVSKATRQDPGLSRDELCRVVARAEAGGVCALGLRFSHDSGSPAARFATLKSALGVAFEVIELDSSPGNEWGIPRMAHSVLTNELREMPGHPTLAARDRVVAFLRERLSA</sequence>
<evidence type="ECO:0000313" key="2">
    <source>
        <dbReference type="EMBL" id="RKR74098.1"/>
    </source>
</evidence>
<name>A0A495IF34_9MICO</name>
<accession>A0A495IF34</accession>
<dbReference type="InterPro" id="IPR051049">
    <property type="entry name" value="Dienelactone_hydrolase-like"/>
</dbReference>
<dbReference type="PANTHER" id="PTHR46623:SF7">
    <property type="entry name" value="CARBOXYMETHYLENEBUTENOLIDASE"/>
    <property type="match status" value="1"/>
</dbReference>
<dbReference type="Proteomes" id="UP000280008">
    <property type="component" value="Unassembled WGS sequence"/>
</dbReference>
<dbReference type="GO" id="GO:0016787">
    <property type="term" value="F:hydrolase activity"/>
    <property type="evidence" value="ECO:0007669"/>
    <property type="project" value="UniProtKB-KW"/>
</dbReference>
<dbReference type="Gene3D" id="3.40.50.1820">
    <property type="entry name" value="alpha/beta hydrolase"/>
    <property type="match status" value="1"/>
</dbReference>
<dbReference type="RefSeq" id="WP_121368880.1">
    <property type="nucleotide sequence ID" value="NZ_RBKS01000001.1"/>
</dbReference>
<comment type="caution">
    <text evidence="2">The sequence shown here is derived from an EMBL/GenBank/DDBJ whole genome shotgun (WGS) entry which is preliminary data.</text>
</comment>
<dbReference type="InterPro" id="IPR002925">
    <property type="entry name" value="Dienelactn_hydro"/>
</dbReference>
<dbReference type="InterPro" id="IPR029058">
    <property type="entry name" value="AB_hydrolase_fold"/>
</dbReference>
<dbReference type="Pfam" id="PF01738">
    <property type="entry name" value="DLH"/>
    <property type="match status" value="1"/>
</dbReference>
<evidence type="ECO:0000259" key="1">
    <source>
        <dbReference type="Pfam" id="PF01738"/>
    </source>
</evidence>
<keyword evidence="2" id="KW-0378">Hydrolase</keyword>
<keyword evidence="3" id="KW-1185">Reference proteome</keyword>
<proteinExistence type="predicted"/>
<dbReference type="AlphaFoldDB" id="A0A495IF34"/>
<organism evidence="2 3">
    <name type="scientific">Frondihabitans australicus</name>
    <dbReference type="NCBI Taxonomy" id="386892"/>
    <lineage>
        <taxon>Bacteria</taxon>
        <taxon>Bacillati</taxon>
        <taxon>Actinomycetota</taxon>
        <taxon>Actinomycetes</taxon>
        <taxon>Micrococcales</taxon>
        <taxon>Microbacteriaceae</taxon>
        <taxon>Frondihabitans</taxon>
    </lineage>
</organism>
<dbReference type="SUPFAM" id="SSF53474">
    <property type="entry name" value="alpha/beta-Hydrolases"/>
    <property type="match status" value="1"/>
</dbReference>